<dbReference type="InterPro" id="IPR006059">
    <property type="entry name" value="SBP"/>
</dbReference>
<evidence type="ECO:0000313" key="1">
    <source>
        <dbReference type="EMBL" id="RUT41748.1"/>
    </source>
</evidence>
<dbReference type="Gene3D" id="3.40.190.10">
    <property type="entry name" value="Periplasmic binding protein-like II"/>
    <property type="match status" value="1"/>
</dbReference>
<protein>
    <submittedName>
        <fullName evidence="1">Extracellular solute-binding protein</fullName>
    </submittedName>
</protein>
<reference evidence="1 2" key="1">
    <citation type="submission" date="2018-12" db="EMBL/GenBank/DDBJ databases">
        <authorList>
            <person name="Sun L."/>
            <person name="Chen Z."/>
        </authorList>
    </citation>
    <scope>NUCLEOTIDE SEQUENCE [LARGE SCALE GENOMIC DNA]</scope>
    <source>
        <strain evidence="1 2">DSM 15890</strain>
    </source>
</reference>
<comment type="caution">
    <text evidence="1">The sequence shown here is derived from an EMBL/GenBank/DDBJ whole genome shotgun (WGS) entry which is preliminary data.</text>
</comment>
<proteinExistence type="predicted"/>
<organism evidence="1 2">
    <name type="scientific">Paenibacillus anaericanus</name>
    <dbReference type="NCBI Taxonomy" id="170367"/>
    <lineage>
        <taxon>Bacteria</taxon>
        <taxon>Bacillati</taxon>
        <taxon>Bacillota</taxon>
        <taxon>Bacilli</taxon>
        <taxon>Bacillales</taxon>
        <taxon>Paenibacillaceae</taxon>
        <taxon>Paenibacillus</taxon>
    </lineage>
</organism>
<dbReference type="PANTHER" id="PTHR43649:SF12">
    <property type="entry name" value="DIACETYLCHITOBIOSE BINDING PROTEIN DASA"/>
    <property type="match status" value="1"/>
</dbReference>
<dbReference type="Pfam" id="PF01547">
    <property type="entry name" value="SBP_bac_1"/>
    <property type="match status" value="1"/>
</dbReference>
<dbReference type="Proteomes" id="UP000279446">
    <property type="component" value="Unassembled WGS sequence"/>
</dbReference>
<gene>
    <name evidence="1" type="ORF">EJP82_22610</name>
</gene>
<sequence length="415" mass="47896">MIFSTACSSSKETIQYEGDTEMKATLKVMTNADQDYFMKEYGDMFRVKYPNIELQVVNYTSTNFKEVIEKEKPDLFTLSLKEYEQLAQEDVLYDLNTLIIDDKFNLDGIHPGIVDYLKQLGKGKLYGLISEFQSKAIYYNKDLFDKYSIPYPQDQMTWKELIQLAKRFPAEDGVSGLYMQNFSVLAENMSLSQHLNEVNVKDMKVTLNTESYKELFNVIMDAYESKAVVLPDIDTFEVYDPFITGTSAMTVDYYYYINNKINWAKEEKGDKFHLNWELATAPVNESSRDTSQYFTIGGCMSINAESEQKQAAWEFIKFVHSDEFAKAKSKTPGFYVPTRTEYTYNPEGKRMEAFYYLKPDVSSVFVDYELLPKGFYGNIRGIINSEGKAVMVDAKSLDEAMASMQERGQQLLDKK</sequence>
<dbReference type="AlphaFoldDB" id="A0A3S1DI67"/>
<evidence type="ECO:0000313" key="2">
    <source>
        <dbReference type="Proteomes" id="UP000279446"/>
    </source>
</evidence>
<name>A0A3S1DI67_9BACL</name>
<dbReference type="SUPFAM" id="SSF53850">
    <property type="entry name" value="Periplasmic binding protein-like II"/>
    <property type="match status" value="1"/>
</dbReference>
<accession>A0A3S1DI67</accession>
<keyword evidence="2" id="KW-1185">Reference proteome</keyword>
<dbReference type="InterPro" id="IPR050490">
    <property type="entry name" value="Bact_solute-bd_prot1"/>
</dbReference>
<dbReference type="EMBL" id="RZNY01000027">
    <property type="protein sequence ID" value="RUT41748.1"/>
    <property type="molecule type" value="Genomic_DNA"/>
</dbReference>
<dbReference type="PANTHER" id="PTHR43649">
    <property type="entry name" value="ARABINOSE-BINDING PROTEIN-RELATED"/>
    <property type="match status" value="1"/>
</dbReference>